<dbReference type="PANTHER" id="PTHR46708">
    <property type="entry name" value="TENASCIN"/>
    <property type="match status" value="1"/>
</dbReference>
<protein>
    <submittedName>
        <fullName evidence="5">Por secretion system C-terminal sorting domain-containing protein</fullName>
    </submittedName>
</protein>
<evidence type="ECO:0000313" key="5">
    <source>
        <dbReference type="EMBL" id="SDL93095.1"/>
    </source>
</evidence>
<dbReference type="InterPro" id="IPR045474">
    <property type="entry name" value="GEVED"/>
</dbReference>
<dbReference type="SMART" id="SM00060">
    <property type="entry name" value="FN3"/>
    <property type="match status" value="6"/>
</dbReference>
<keyword evidence="6" id="KW-1185">Reference proteome</keyword>
<dbReference type="NCBIfam" id="TIGR04183">
    <property type="entry name" value="Por_Secre_tail"/>
    <property type="match status" value="1"/>
</dbReference>
<feature type="chain" id="PRO_5047114082" evidence="3">
    <location>
        <begin position="19"/>
        <end position="1563"/>
    </location>
</feature>
<dbReference type="InterPro" id="IPR036116">
    <property type="entry name" value="FN3_sf"/>
</dbReference>
<reference evidence="5 6" key="1">
    <citation type="submission" date="2016-10" db="EMBL/GenBank/DDBJ databases">
        <authorList>
            <person name="Varghese N."/>
            <person name="Submissions S."/>
        </authorList>
    </citation>
    <scope>NUCLEOTIDE SEQUENCE [LARGE SCALE GENOMIC DNA]</scope>
    <source>
        <strain evidence="5 6">CGMCC 1.10941</strain>
    </source>
</reference>
<evidence type="ECO:0000313" key="6">
    <source>
        <dbReference type="Proteomes" id="UP000199242"/>
    </source>
</evidence>
<accession>A0ABY0QUQ4</accession>
<dbReference type="RefSeq" id="WP_089743982.1">
    <property type="nucleotide sequence ID" value="NZ_FNHD01000009.1"/>
</dbReference>
<dbReference type="InterPro" id="IPR013783">
    <property type="entry name" value="Ig-like_fold"/>
</dbReference>
<evidence type="ECO:0000256" key="2">
    <source>
        <dbReference type="ARBA" id="ARBA00022737"/>
    </source>
</evidence>
<name>A0ABY0QUQ4_9FLAO</name>
<comment type="caution">
    <text evidence="5">The sequence shown here is derived from an EMBL/GenBank/DDBJ whole genome shotgun (WGS) entry which is preliminary data.</text>
</comment>
<feature type="domain" description="Fibronectin type-III" evidence="4">
    <location>
        <begin position="1046"/>
        <end position="1138"/>
    </location>
</feature>
<sequence length="1563" mass="166829">MKKILLLFSLILAFLTNAQVSSYSFAQSSGTYTALTGPTVLATATASNSLDNAVYPVTLPFNFSFNGVNYSSLNVSTNGFITFGATTPGTANYNPISSTEGYAGAVSAFGRDLNAVASVNNVFGTVSWGVVGTAPNREIVVQWTDFRPTYTTSTTAAYSFSFQIRLRETTGTIAVVYKGGSYLAGTTTYSSTAQVGLRGTSNLDFNNRLNSTTVLFTNSTAGTANNSSQAFNTVNATPGMPSDGLTYTWTPPSCFSPSNLTSSATSPTSGVIGWSAPTTVPANGYEYVVSTTNTPPAPTATGTPTTALSVPQPGLTTGLTYFWWVRSICSPTDKSNWMAGPSFTPGQIGSGTTTFGNLPIYSCFGYNYSQQIYTATEVAGAVGTNNLITRIRFFVGATATTQANYNQWVVYMGNTTQNDFPTTSSWIPVGSLTQVYSGTLPTMTNGTWVELTLTTPFVWNGTSNIVIAVDENAPDYSCTQNWGDYPAGANRGILYYSDSVNPDPSSPPTASSRYSTIPRVQLVSEFLQPCTTNPPSNITIGQLTSTTAGVSWTPSAGATYVIRYRLLPNGPWQTVNITAPLSSNYTITGLTESSNYEVQIATICGGTQGAFSPALPFTTPALSYCTANPTSTTVYEYISNVTVTPTGGTPMVSNSPSPPPFYTDYGSDPARLITLYRGTANNSISVTKTYPGSLYNASARAWIDFNRDGIFNDNPVGTPGGERILDTPSDQILLVNGTFTVPGTAAQGAYMGNLPVKMRVILREGGLPSPCGTFTWGEVEDYNVRLLDLQPCTTAAPTPITVTTPTHNTALVSWTPALGANYIIRWRLSPNGPWLPSATGQVLPTGTPTGQSFYTITGLTEQTAYQVQVQTICNGTPGAFGPSVNFTTPPLSYCPMVGTGTNDYIANVTVTPVNFPVVSNTTLQTNYASYTTPVINLEIGSTGNQISVGKGWDGTTYSEAVTAWIDFDRNGVFADNERILISAASTTTPVTATFTVPNQPSTYTGPYTTTMRVALRRTSAPVMCTGPVNGEVEDYAVRLRPCSNATPGTPTFNTITHTSANIVWTPAANNLSYVIQYRPVTSPVSAWTSVNVSSITGIPPYQLTGLTPATQYEVQIAAVCNTSIGTFTPIRTFTTRCDPTPPNVVVSNVTTNSAVVTWNPLVASANYILRYREVGTGTWITVSAPTLPQPPFNSYTITGLSSFVTYEVQVANICIGETTPNNFSNPQVFTTIRLCQVPPPGLTITQLNPTSAVVVWDAFTGAGATNSYIFRYRKVGIPGWNTITVNTNTYTITGLLELTKYEMQVANVCSGTPGNFTPPYYFTTPTVTYCPMNGTNATTEYISSVTVRPTGKPVMTNPSLGSLGGYEDYTGVPKTFIEMVQGSAGNQIVINKTQASDSGVAVWIDFNRNGEFDLNERILADGPNSNPTASATFTVPADAFVSMTDYKYVVMRVAMSKGSIPVNCTSFADGEVEDYTVRISKLPVDNAVNQTDILIYPNPVSTVLNVKNISKKANYKIYSASGQLISSGIILNNKIDVSRLINGLYVIDIDDVKGTAQKKFIKE</sequence>
<dbReference type="SUPFAM" id="SSF49265">
    <property type="entry name" value="Fibronectin type III"/>
    <property type="match status" value="5"/>
</dbReference>
<keyword evidence="1 3" id="KW-0732">Signal</keyword>
<feature type="domain" description="Fibronectin type-III" evidence="4">
    <location>
        <begin position="796"/>
        <end position="891"/>
    </location>
</feature>
<dbReference type="CDD" id="cd00063">
    <property type="entry name" value="FN3"/>
    <property type="match status" value="5"/>
</dbReference>
<evidence type="ECO:0000256" key="1">
    <source>
        <dbReference type="ARBA" id="ARBA00022729"/>
    </source>
</evidence>
<dbReference type="EMBL" id="FNHD01000009">
    <property type="protein sequence ID" value="SDL93095.1"/>
    <property type="molecule type" value="Genomic_DNA"/>
</dbReference>
<dbReference type="InterPro" id="IPR050991">
    <property type="entry name" value="ECM_Regulatory_Proteins"/>
</dbReference>
<dbReference type="PROSITE" id="PS50853">
    <property type="entry name" value="FN3"/>
    <property type="match status" value="6"/>
</dbReference>
<feature type="domain" description="Fibronectin type-III" evidence="4">
    <location>
        <begin position="1140"/>
        <end position="1234"/>
    </location>
</feature>
<evidence type="ECO:0000259" key="4">
    <source>
        <dbReference type="PROSITE" id="PS50853"/>
    </source>
</evidence>
<dbReference type="InterPro" id="IPR026444">
    <property type="entry name" value="Secre_tail"/>
</dbReference>
<dbReference type="Pfam" id="PF00041">
    <property type="entry name" value="fn3"/>
    <property type="match status" value="5"/>
</dbReference>
<feature type="domain" description="Fibronectin type-III" evidence="4">
    <location>
        <begin position="1238"/>
        <end position="1327"/>
    </location>
</feature>
<dbReference type="InterPro" id="IPR003961">
    <property type="entry name" value="FN3_dom"/>
</dbReference>
<feature type="domain" description="Fibronectin type-III" evidence="4">
    <location>
        <begin position="256"/>
        <end position="348"/>
    </location>
</feature>
<dbReference type="Pfam" id="PF18962">
    <property type="entry name" value="Por_Secre_tail"/>
    <property type="match status" value="1"/>
</dbReference>
<gene>
    <name evidence="5" type="ORF">SAMN05216273_1091</name>
</gene>
<dbReference type="Proteomes" id="UP000199242">
    <property type="component" value="Unassembled WGS sequence"/>
</dbReference>
<keyword evidence="2" id="KW-0677">Repeat</keyword>
<dbReference type="Gene3D" id="2.60.40.10">
    <property type="entry name" value="Immunoglobulins"/>
    <property type="match status" value="6"/>
</dbReference>
<organism evidence="5 6">
    <name type="scientific">Chryseobacterium taihuense</name>
    <dbReference type="NCBI Taxonomy" id="1141221"/>
    <lineage>
        <taxon>Bacteria</taxon>
        <taxon>Pseudomonadati</taxon>
        <taxon>Bacteroidota</taxon>
        <taxon>Flavobacteriia</taxon>
        <taxon>Flavobacteriales</taxon>
        <taxon>Weeksellaceae</taxon>
        <taxon>Chryseobacterium group</taxon>
        <taxon>Chryseobacterium</taxon>
    </lineage>
</organism>
<proteinExistence type="predicted"/>
<dbReference type="Pfam" id="PF20009">
    <property type="entry name" value="GEVED"/>
    <property type="match status" value="3"/>
</dbReference>
<dbReference type="PANTHER" id="PTHR46708:SF2">
    <property type="entry name" value="FIBRONECTIN TYPE-III DOMAIN-CONTAINING PROTEIN"/>
    <property type="match status" value="1"/>
</dbReference>
<feature type="domain" description="Fibronectin type-III" evidence="4">
    <location>
        <begin position="534"/>
        <end position="622"/>
    </location>
</feature>
<evidence type="ECO:0000256" key="3">
    <source>
        <dbReference type="SAM" id="SignalP"/>
    </source>
</evidence>
<feature type="signal peptide" evidence="3">
    <location>
        <begin position="1"/>
        <end position="18"/>
    </location>
</feature>